<dbReference type="PROSITE" id="PS51161">
    <property type="entry name" value="ATP_CONE"/>
    <property type="match status" value="1"/>
</dbReference>
<dbReference type="GO" id="GO:0045892">
    <property type="term" value="P:negative regulation of DNA-templated transcription"/>
    <property type="evidence" value="ECO:0007669"/>
    <property type="project" value="InterPro"/>
</dbReference>
<keyword evidence="4" id="KW-0805">Transcription regulation</keyword>
<dbReference type="EMBL" id="CAFAAL010000043">
    <property type="protein sequence ID" value="CAB4800850.1"/>
    <property type="molecule type" value="Genomic_DNA"/>
</dbReference>
<dbReference type="EMBL" id="CAFBLJ010000088">
    <property type="protein sequence ID" value="CAB4878452.1"/>
    <property type="molecule type" value="Genomic_DNA"/>
</dbReference>
<evidence type="ECO:0000256" key="4">
    <source>
        <dbReference type="ARBA" id="ARBA00023015"/>
    </source>
</evidence>
<dbReference type="GO" id="GO:0008270">
    <property type="term" value="F:zinc ion binding"/>
    <property type="evidence" value="ECO:0007669"/>
    <property type="project" value="InterPro"/>
</dbReference>
<keyword evidence="5" id="KW-0238">DNA-binding</keyword>
<organism evidence="12">
    <name type="scientific">freshwater metagenome</name>
    <dbReference type="NCBI Taxonomy" id="449393"/>
    <lineage>
        <taxon>unclassified sequences</taxon>
        <taxon>metagenomes</taxon>
        <taxon>ecological metagenomes</taxon>
    </lineage>
</organism>
<evidence type="ECO:0000313" key="10">
    <source>
        <dbReference type="EMBL" id="CAB4800850.1"/>
    </source>
</evidence>
<feature type="domain" description="ATP-cone" evidence="7">
    <location>
        <begin position="69"/>
        <end position="159"/>
    </location>
</feature>
<evidence type="ECO:0000313" key="12">
    <source>
        <dbReference type="EMBL" id="CAB4906369.1"/>
    </source>
</evidence>
<keyword evidence="2" id="KW-0547">Nucleotide-binding</keyword>
<dbReference type="InterPro" id="IPR003796">
    <property type="entry name" value="RNR_NrdR-like"/>
</dbReference>
<gene>
    <name evidence="8" type="ORF">UFOPK2658_00614</name>
    <name evidence="9" type="ORF">UFOPK2880_01089</name>
    <name evidence="10" type="ORF">UFOPK3004_00666</name>
    <name evidence="11" type="ORF">UFOPK3304_01417</name>
    <name evidence="12" type="ORF">UFOPK3494_01233</name>
    <name evidence="13" type="ORF">UFOPK4134_00718</name>
</gene>
<dbReference type="InterPro" id="IPR055173">
    <property type="entry name" value="NrdR-like_N"/>
</dbReference>
<dbReference type="NCBIfam" id="TIGR00244">
    <property type="entry name" value="transcriptional regulator NrdR"/>
    <property type="match status" value="1"/>
</dbReference>
<evidence type="ECO:0000256" key="2">
    <source>
        <dbReference type="ARBA" id="ARBA00022741"/>
    </source>
</evidence>
<dbReference type="PANTHER" id="PTHR30455">
    <property type="entry name" value="TRANSCRIPTIONAL REPRESSOR NRDR"/>
    <property type="match status" value="1"/>
</dbReference>
<keyword evidence="6" id="KW-0804">Transcription</keyword>
<proteinExistence type="inferred from homology"/>
<dbReference type="AlphaFoldDB" id="A0A6J7GSF3"/>
<evidence type="ECO:0000313" key="9">
    <source>
        <dbReference type="EMBL" id="CAB4775639.1"/>
    </source>
</evidence>
<evidence type="ECO:0000259" key="7">
    <source>
        <dbReference type="PROSITE" id="PS51161"/>
    </source>
</evidence>
<evidence type="ECO:0000313" key="11">
    <source>
        <dbReference type="EMBL" id="CAB4878452.1"/>
    </source>
</evidence>
<dbReference type="GO" id="GO:0005524">
    <property type="term" value="F:ATP binding"/>
    <property type="evidence" value="ECO:0007669"/>
    <property type="project" value="UniProtKB-KW"/>
</dbReference>
<dbReference type="Pfam" id="PF22811">
    <property type="entry name" value="Zn_ribbon_NrdR"/>
    <property type="match status" value="1"/>
</dbReference>
<dbReference type="PANTHER" id="PTHR30455:SF2">
    <property type="entry name" value="TRANSCRIPTIONAL REPRESSOR NRDR"/>
    <property type="match status" value="1"/>
</dbReference>
<evidence type="ECO:0000256" key="5">
    <source>
        <dbReference type="ARBA" id="ARBA00023125"/>
    </source>
</evidence>
<dbReference type="InterPro" id="IPR005144">
    <property type="entry name" value="ATP-cone_dom"/>
</dbReference>
<keyword evidence="3" id="KW-0067">ATP-binding</keyword>
<dbReference type="GO" id="GO:0003677">
    <property type="term" value="F:DNA binding"/>
    <property type="evidence" value="ECO:0007669"/>
    <property type="project" value="UniProtKB-KW"/>
</dbReference>
<evidence type="ECO:0000313" key="8">
    <source>
        <dbReference type="EMBL" id="CAB4714579.1"/>
    </source>
</evidence>
<evidence type="ECO:0000313" key="13">
    <source>
        <dbReference type="EMBL" id="CAB5028056.1"/>
    </source>
</evidence>
<dbReference type="Pfam" id="PF03477">
    <property type="entry name" value="ATP-cone"/>
    <property type="match status" value="1"/>
</dbReference>
<evidence type="ECO:0000256" key="3">
    <source>
        <dbReference type="ARBA" id="ARBA00022840"/>
    </source>
</evidence>
<dbReference type="EMBL" id="CAEZZP010000066">
    <property type="protein sequence ID" value="CAB4775639.1"/>
    <property type="molecule type" value="Genomic_DNA"/>
</dbReference>
<reference evidence="12" key="1">
    <citation type="submission" date="2020-05" db="EMBL/GenBank/DDBJ databases">
        <authorList>
            <person name="Chiriac C."/>
            <person name="Salcher M."/>
            <person name="Ghai R."/>
            <person name="Kavagutti S V."/>
        </authorList>
    </citation>
    <scope>NUCLEOTIDE SEQUENCE</scope>
</reference>
<evidence type="ECO:0000256" key="1">
    <source>
        <dbReference type="ARBA" id="ARBA00022491"/>
    </source>
</evidence>
<protein>
    <submittedName>
        <fullName evidence="12">Unannotated protein</fullName>
    </submittedName>
</protein>
<accession>A0A6J7GSF3</accession>
<dbReference type="EMBL" id="CAFBMF010000087">
    <property type="protein sequence ID" value="CAB4906369.1"/>
    <property type="molecule type" value="Genomic_DNA"/>
</dbReference>
<dbReference type="EMBL" id="CAFBPS010000041">
    <property type="protein sequence ID" value="CAB5028056.1"/>
    <property type="molecule type" value="Genomic_DNA"/>
</dbReference>
<dbReference type="EMBL" id="CAEZYH010000016">
    <property type="protein sequence ID" value="CAB4714579.1"/>
    <property type="molecule type" value="Genomic_DNA"/>
</dbReference>
<dbReference type="HAMAP" id="MF_00440">
    <property type="entry name" value="NrdR"/>
    <property type="match status" value="1"/>
</dbReference>
<name>A0A6J7GSF3_9ZZZZ</name>
<evidence type="ECO:0000256" key="6">
    <source>
        <dbReference type="ARBA" id="ARBA00023163"/>
    </source>
</evidence>
<sequence>MWVNVSLSPLNSSVFYYHGAMRCVICRHEDTKVVDSRTAEEGAAIRRRRECPQCMHRFTTFERMDEVPLMITKTHGGREPFDRGKLISGVKAASKGRPVDDDAINALADSVEEELRATGGGDVPSTKVGLAVLERLRDLDEVAYMRFASVYKNFDAAEDFQREAALLDKSPVA</sequence>
<keyword evidence="1" id="KW-0678">Repressor</keyword>